<name>A0A7V9YY52_9BACL</name>
<keyword evidence="2" id="KW-1185">Reference proteome</keyword>
<sequence>MSEVHHAITAHSNKQHMIVRRFLQLDAEREKCIDEALSRCLNGEAFTVDAINAVTKQINDLAKQGIIPQRKYVTVNMVREYAEKIRKQR</sequence>
<dbReference type="AlphaFoldDB" id="A0A7V9YY52"/>
<dbReference type="Proteomes" id="UP000580891">
    <property type="component" value="Unassembled WGS sequence"/>
</dbReference>
<comment type="caution">
    <text evidence="1">The sequence shown here is derived from an EMBL/GenBank/DDBJ whole genome shotgun (WGS) entry which is preliminary data.</text>
</comment>
<dbReference type="InterPro" id="IPR019688">
    <property type="entry name" value="DUF2533"/>
</dbReference>
<gene>
    <name evidence="1" type="ORF">HNQ85_000660</name>
</gene>
<evidence type="ECO:0000313" key="1">
    <source>
        <dbReference type="EMBL" id="MBA2870402.1"/>
    </source>
</evidence>
<evidence type="ECO:0008006" key="3">
    <source>
        <dbReference type="Google" id="ProtNLM"/>
    </source>
</evidence>
<reference evidence="1 2" key="1">
    <citation type="submission" date="2020-07" db="EMBL/GenBank/DDBJ databases">
        <title>Genomic Encyclopedia of Type Strains, Phase IV (KMG-IV): sequencing the most valuable type-strain genomes for metagenomic binning, comparative biology and taxonomic classification.</title>
        <authorList>
            <person name="Goeker M."/>
        </authorList>
    </citation>
    <scope>NUCLEOTIDE SEQUENCE [LARGE SCALE GENOMIC DNA]</scope>
    <source>
        <strain evidence="1 2">DSM 25220</strain>
    </source>
</reference>
<protein>
    <recommendedName>
        <fullName evidence="3">DUF2533 domain-containing protein</fullName>
    </recommendedName>
</protein>
<dbReference type="Pfam" id="PF10752">
    <property type="entry name" value="DUF2533"/>
    <property type="match status" value="1"/>
</dbReference>
<proteinExistence type="predicted"/>
<dbReference type="RefSeq" id="WP_181536131.1">
    <property type="nucleotide sequence ID" value="NZ_JACDUU010000001.1"/>
</dbReference>
<accession>A0A7V9YY52</accession>
<organism evidence="1 2">
    <name type="scientific">[Anoxybacillus] calidus</name>
    <dbReference type="NCBI Taxonomy" id="575178"/>
    <lineage>
        <taxon>Bacteria</taxon>
        <taxon>Bacillati</taxon>
        <taxon>Bacillota</taxon>
        <taxon>Bacilli</taxon>
        <taxon>Bacillales</taxon>
        <taxon>Anoxybacillaceae</taxon>
        <taxon>Paranoxybacillus</taxon>
    </lineage>
</organism>
<evidence type="ECO:0000313" key="2">
    <source>
        <dbReference type="Proteomes" id="UP000580891"/>
    </source>
</evidence>
<dbReference type="EMBL" id="JACDUU010000001">
    <property type="protein sequence ID" value="MBA2870402.1"/>
    <property type="molecule type" value="Genomic_DNA"/>
</dbReference>